<reference evidence="2" key="2">
    <citation type="submission" date="2021-09" db="EMBL/GenBank/DDBJ databases">
        <authorList>
            <person name="Gilroy R."/>
        </authorList>
    </citation>
    <scope>NUCLEOTIDE SEQUENCE</scope>
    <source>
        <strain evidence="2">ChiGjej6B6-11269</strain>
    </source>
</reference>
<dbReference type="AlphaFoldDB" id="A0A9D3A0M7"/>
<dbReference type="EMBL" id="DYWI01000018">
    <property type="protein sequence ID" value="HJF64698.1"/>
    <property type="molecule type" value="Genomic_DNA"/>
</dbReference>
<dbReference type="Proteomes" id="UP000786989">
    <property type="component" value="Unassembled WGS sequence"/>
</dbReference>
<evidence type="ECO:0000256" key="1">
    <source>
        <dbReference type="SAM" id="Phobius"/>
    </source>
</evidence>
<feature type="transmembrane region" description="Helical" evidence="1">
    <location>
        <begin position="28"/>
        <end position="51"/>
    </location>
</feature>
<keyword evidence="1" id="KW-0472">Membrane</keyword>
<organism evidence="2 3">
    <name type="scientific">Slackia equolifaciens</name>
    <dbReference type="NCBI Taxonomy" id="498718"/>
    <lineage>
        <taxon>Bacteria</taxon>
        <taxon>Bacillati</taxon>
        <taxon>Actinomycetota</taxon>
        <taxon>Coriobacteriia</taxon>
        <taxon>Eggerthellales</taxon>
        <taxon>Eggerthellaceae</taxon>
        <taxon>Slackia</taxon>
    </lineage>
</organism>
<gene>
    <name evidence="2" type="ORF">K8U77_01085</name>
</gene>
<proteinExistence type="predicted"/>
<protein>
    <submittedName>
        <fullName evidence="2">Uncharacterized protein</fullName>
    </submittedName>
</protein>
<evidence type="ECO:0000313" key="2">
    <source>
        <dbReference type="EMBL" id="HJF64698.1"/>
    </source>
</evidence>
<name>A0A9D3A0M7_9ACTN</name>
<comment type="caution">
    <text evidence="2">The sequence shown here is derived from an EMBL/GenBank/DDBJ whole genome shotgun (WGS) entry which is preliminary data.</text>
</comment>
<keyword evidence="1" id="KW-0812">Transmembrane</keyword>
<keyword evidence="1" id="KW-1133">Transmembrane helix</keyword>
<reference evidence="2" key="1">
    <citation type="journal article" date="2021" name="PeerJ">
        <title>Extensive microbial diversity within the chicken gut microbiome revealed by metagenomics and culture.</title>
        <authorList>
            <person name="Gilroy R."/>
            <person name="Ravi A."/>
            <person name="Getino M."/>
            <person name="Pursley I."/>
            <person name="Horton D.L."/>
            <person name="Alikhan N.F."/>
            <person name="Baker D."/>
            <person name="Gharbi K."/>
            <person name="Hall N."/>
            <person name="Watson M."/>
            <person name="Adriaenssens E.M."/>
            <person name="Foster-Nyarko E."/>
            <person name="Jarju S."/>
            <person name="Secka A."/>
            <person name="Antonio M."/>
            <person name="Oren A."/>
            <person name="Chaudhuri R.R."/>
            <person name="La Ragione R."/>
            <person name="Hildebrand F."/>
            <person name="Pallen M.J."/>
        </authorList>
    </citation>
    <scope>NUCLEOTIDE SEQUENCE</scope>
    <source>
        <strain evidence="2">ChiGjej6B6-11269</strain>
    </source>
</reference>
<evidence type="ECO:0000313" key="3">
    <source>
        <dbReference type="Proteomes" id="UP000786989"/>
    </source>
</evidence>
<sequence>MVEDRDGYRQQTEEDLQNIPPMSTMQKAILAIAGIGVACAVVYIVLVTVGII</sequence>
<accession>A0A9D3A0M7</accession>